<dbReference type="Pfam" id="PF17820">
    <property type="entry name" value="PDZ_6"/>
    <property type="match status" value="1"/>
</dbReference>
<keyword evidence="11" id="KW-0479">Metal-binding</keyword>
<keyword evidence="14" id="KW-1185">Reference proteome</keyword>
<evidence type="ECO:0000256" key="10">
    <source>
        <dbReference type="ARBA" id="ARBA00023136"/>
    </source>
</evidence>
<keyword evidence="10 11" id="KW-0472">Membrane</keyword>
<evidence type="ECO:0000256" key="6">
    <source>
        <dbReference type="ARBA" id="ARBA00022801"/>
    </source>
</evidence>
<evidence type="ECO:0000256" key="1">
    <source>
        <dbReference type="ARBA" id="ARBA00001947"/>
    </source>
</evidence>
<dbReference type="Proteomes" id="UP001596456">
    <property type="component" value="Unassembled WGS sequence"/>
</dbReference>
<comment type="subcellular location">
    <subcellularLocation>
        <location evidence="2">Membrane</location>
        <topology evidence="2">Multi-pass membrane protein</topology>
    </subcellularLocation>
</comment>
<dbReference type="Gene3D" id="2.30.42.10">
    <property type="match status" value="1"/>
</dbReference>
<feature type="transmembrane region" description="Helical" evidence="11">
    <location>
        <begin position="110"/>
        <end position="135"/>
    </location>
</feature>
<evidence type="ECO:0000256" key="9">
    <source>
        <dbReference type="ARBA" id="ARBA00023049"/>
    </source>
</evidence>
<evidence type="ECO:0000256" key="7">
    <source>
        <dbReference type="ARBA" id="ARBA00022833"/>
    </source>
</evidence>
<keyword evidence="7 11" id="KW-0862">Zinc</keyword>
<evidence type="ECO:0000256" key="11">
    <source>
        <dbReference type="RuleBase" id="RU362031"/>
    </source>
</evidence>
<dbReference type="NCBIfam" id="TIGR00054">
    <property type="entry name" value="RIP metalloprotease RseP"/>
    <property type="match status" value="1"/>
</dbReference>
<dbReference type="EMBL" id="JBHTCM010000004">
    <property type="protein sequence ID" value="MFC7332078.1"/>
    <property type="molecule type" value="Genomic_DNA"/>
</dbReference>
<keyword evidence="4" id="KW-0645">Protease</keyword>
<name>A0ABW2KRS7_9PROT</name>
<dbReference type="InterPro" id="IPR008915">
    <property type="entry name" value="Peptidase_M50"/>
</dbReference>
<evidence type="ECO:0000313" key="14">
    <source>
        <dbReference type="Proteomes" id="UP001596456"/>
    </source>
</evidence>
<comment type="cofactor">
    <cofactor evidence="1 11">
        <name>Zn(2+)</name>
        <dbReference type="ChEBI" id="CHEBI:29105"/>
    </cofactor>
</comment>
<keyword evidence="8 11" id="KW-1133">Transmembrane helix</keyword>
<dbReference type="RefSeq" id="WP_377356261.1">
    <property type="nucleotide sequence ID" value="NZ_JBHTCM010000004.1"/>
</dbReference>
<evidence type="ECO:0000256" key="4">
    <source>
        <dbReference type="ARBA" id="ARBA00022670"/>
    </source>
</evidence>
<dbReference type="PANTHER" id="PTHR42837:SF2">
    <property type="entry name" value="MEMBRANE METALLOPROTEASE ARASP2, CHLOROPLASTIC-RELATED"/>
    <property type="match status" value="1"/>
</dbReference>
<dbReference type="CDD" id="cd23081">
    <property type="entry name" value="cpPDZ_EcRseP-like"/>
    <property type="match status" value="1"/>
</dbReference>
<feature type="transmembrane region" description="Helical" evidence="11">
    <location>
        <begin position="292"/>
        <end position="312"/>
    </location>
</feature>
<accession>A0ABW2KRS7</accession>
<comment type="similarity">
    <text evidence="3 11">Belongs to the peptidase M50B family.</text>
</comment>
<proteinExistence type="inferred from homology"/>
<feature type="transmembrane region" description="Helical" evidence="11">
    <location>
        <begin position="342"/>
        <end position="360"/>
    </location>
</feature>
<reference evidence="14" key="1">
    <citation type="journal article" date="2019" name="Int. J. Syst. Evol. Microbiol.">
        <title>The Global Catalogue of Microorganisms (GCM) 10K type strain sequencing project: providing services to taxonomists for standard genome sequencing and annotation.</title>
        <authorList>
            <consortium name="The Broad Institute Genomics Platform"/>
            <consortium name="The Broad Institute Genome Sequencing Center for Infectious Disease"/>
            <person name="Wu L."/>
            <person name="Ma J."/>
        </authorList>
    </citation>
    <scope>NUCLEOTIDE SEQUENCE [LARGE SCALE GENOMIC DNA]</scope>
    <source>
        <strain evidence="14">CGMCC 1.16275</strain>
    </source>
</reference>
<dbReference type="SMART" id="SM00228">
    <property type="entry name" value="PDZ"/>
    <property type="match status" value="1"/>
</dbReference>
<dbReference type="CDD" id="cd06163">
    <property type="entry name" value="S2P-M50_PDZ_RseP-like"/>
    <property type="match status" value="1"/>
</dbReference>
<evidence type="ECO:0000256" key="3">
    <source>
        <dbReference type="ARBA" id="ARBA00007931"/>
    </source>
</evidence>
<evidence type="ECO:0000259" key="12">
    <source>
        <dbReference type="PROSITE" id="PS50106"/>
    </source>
</evidence>
<gene>
    <name evidence="13" type="primary">rseP</name>
    <name evidence="13" type="ORF">ACFQPS_02795</name>
</gene>
<keyword evidence="5 11" id="KW-0812">Transmembrane</keyword>
<dbReference type="InterPro" id="IPR004387">
    <property type="entry name" value="Pept_M50_Zn"/>
</dbReference>
<organism evidence="13 14">
    <name type="scientific">Rhodocista pekingensis</name>
    <dbReference type="NCBI Taxonomy" id="201185"/>
    <lineage>
        <taxon>Bacteria</taxon>
        <taxon>Pseudomonadati</taxon>
        <taxon>Pseudomonadota</taxon>
        <taxon>Alphaproteobacteria</taxon>
        <taxon>Rhodospirillales</taxon>
        <taxon>Azospirillaceae</taxon>
        <taxon>Rhodocista</taxon>
    </lineage>
</organism>
<comment type="caution">
    <text evidence="13">The sequence shown here is derived from an EMBL/GenBank/DDBJ whole genome shotgun (WGS) entry which is preliminary data.</text>
</comment>
<dbReference type="PANTHER" id="PTHR42837">
    <property type="entry name" value="REGULATOR OF SIGMA-E PROTEASE RSEP"/>
    <property type="match status" value="1"/>
</dbReference>
<dbReference type="PROSITE" id="PS50106">
    <property type="entry name" value="PDZ"/>
    <property type="match status" value="1"/>
</dbReference>
<dbReference type="InterPro" id="IPR001478">
    <property type="entry name" value="PDZ"/>
</dbReference>
<sequence>MDAVGYVWNYGVVFLVVLTVLVFVHELGHYWVARRNGVRVEVFSIGFGPELFGFNDRAGTRWKFSAIPLGGYVKMFGDADAASRPDFRLDDLPPEERARSFYHQSLGSRAAIVAAGPAANFAFAIVALALLFTVYGQPFTAPVIEEVNPDGAAAEAGLLSGDRVLSIDGQTIERFEDITQLVVQYPGRPLALVVQRDGAEVPLTVTPRSVEVEDRFGNTHTIGRIGVLRGADEFKKRDPLSAVWYAGKETLSLTLGTLKAVGQMISGTRGTDELGGPLRIAQMSGEVAQTGFVALVWFVAILSINLGLINLFPIPMLDGGHLLFYGIEAVRGRPLGERAQEYGFRIGLALVLTLMVFATWNDLVHLRVVQFFVDVLS</sequence>
<keyword evidence="6 11" id="KW-0378">Hydrolase</keyword>
<evidence type="ECO:0000313" key="13">
    <source>
        <dbReference type="EMBL" id="MFC7332078.1"/>
    </source>
</evidence>
<dbReference type="EC" id="3.4.24.-" evidence="11"/>
<dbReference type="SUPFAM" id="SSF50156">
    <property type="entry name" value="PDZ domain-like"/>
    <property type="match status" value="1"/>
</dbReference>
<feature type="domain" description="PDZ" evidence="12">
    <location>
        <begin position="143"/>
        <end position="209"/>
    </location>
</feature>
<dbReference type="InterPro" id="IPR041489">
    <property type="entry name" value="PDZ_6"/>
</dbReference>
<feature type="transmembrane region" description="Helical" evidence="11">
    <location>
        <begin position="6"/>
        <end position="25"/>
    </location>
</feature>
<evidence type="ECO:0000256" key="5">
    <source>
        <dbReference type="ARBA" id="ARBA00022692"/>
    </source>
</evidence>
<keyword evidence="9 11" id="KW-0482">Metalloprotease</keyword>
<dbReference type="GO" id="GO:0008237">
    <property type="term" value="F:metallopeptidase activity"/>
    <property type="evidence" value="ECO:0007669"/>
    <property type="project" value="UniProtKB-KW"/>
</dbReference>
<protein>
    <recommendedName>
        <fullName evidence="11">Zinc metalloprotease</fullName>
        <ecNumber evidence="11">3.4.24.-</ecNumber>
    </recommendedName>
</protein>
<dbReference type="Pfam" id="PF02163">
    <property type="entry name" value="Peptidase_M50"/>
    <property type="match status" value="1"/>
</dbReference>
<evidence type="ECO:0000256" key="8">
    <source>
        <dbReference type="ARBA" id="ARBA00022989"/>
    </source>
</evidence>
<evidence type="ECO:0000256" key="2">
    <source>
        <dbReference type="ARBA" id="ARBA00004141"/>
    </source>
</evidence>
<dbReference type="InterPro" id="IPR036034">
    <property type="entry name" value="PDZ_sf"/>
</dbReference>